<dbReference type="STRING" id="999627.SAMN05216236_101115"/>
<evidence type="ECO:0000313" key="3">
    <source>
        <dbReference type="Proteomes" id="UP000182466"/>
    </source>
</evidence>
<name>A0A1I6X8V0_9RHOB</name>
<evidence type="ECO:0000256" key="1">
    <source>
        <dbReference type="SAM" id="SignalP"/>
    </source>
</evidence>
<proteinExistence type="predicted"/>
<reference evidence="2 3" key="1">
    <citation type="submission" date="2016-10" db="EMBL/GenBank/DDBJ databases">
        <authorList>
            <person name="de Groot N.N."/>
        </authorList>
    </citation>
    <scope>NUCLEOTIDE SEQUENCE [LARGE SCALE GENOMIC DNA]</scope>
    <source>
        <strain evidence="2 3">CGMCC 1.10959</strain>
    </source>
</reference>
<evidence type="ECO:0000313" key="2">
    <source>
        <dbReference type="EMBL" id="SFT34224.1"/>
    </source>
</evidence>
<feature type="chain" id="PRO_5010322375" description="Rap1a immunity protein domain-containing protein" evidence="1">
    <location>
        <begin position="23"/>
        <end position="108"/>
    </location>
</feature>
<dbReference type="AlphaFoldDB" id="A0A1I6X8V0"/>
<dbReference type="EMBL" id="FPAW01000001">
    <property type="protein sequence ID" value="SFT34224.1"/>
    <property type="molecule type" value="Genomic_DNA"/>
</dbReference>
<dbReference type="Proteomes" id="UP000182466">
    <property type="component" value="Unassembled WGS sequence"/>
</dbReference>
<feature type="signal peptide" evidence="1">
    <location>
        <begin position="1"/>
        <end position="22"/>
    </location>
</feature>
<organism evidence="2 3">
    <name type="scientific">Sedimentitalea nanhaiensis</name>
    <dbReference type="NCBI Taxonomy" id="999627"/>
    <lineage>
        <taxon>Bacteria</taxon>
        <taxon>Pseudomonadati</taxon>
        <taxon>Pseudomonadota</taxon>
        <taxon>Alphaproteobacteria</taxon>
        <taxon>Rhodobacterales</taxon>
        <taxon>Paracoccaceae</taxon>
        <taxon>Sedimentitalea</taxon>
    </lineage>
</organism>
<dbReference type="eggNOG" id="ENOG50332ZJ">
    <property type="taxonomic scope" value="Bacteria"/>
</dbReference>
<sequence length="108" mass="11685">MRTDPRLLVLVLSCGLGASSVAADSWSVRKCALYRDAWQQVLDTQPPEGTSDGFMARHQDFVDNGCPAATRICARTDGDVTLANLMTILSMNEGMASTFVPFGCPDRD</sequence>
<dbReference type="OrthoDB" id="7726273at2"/>
<evidence type="ECO:0008006" key="4">
    <source>
        <dbReference type="Google" id="ProtNLM"/>
    </source>
</evidence>
<gene>
    <name evidence="2" type="ORF">SAMN05216236_101115</name>
</gene>
<dbReference type="RefSeq" id="WP_027263062.1">
    <property type="nucleotide sequence ID" value="NZ_FPAW01000001.1"/>
</dbReference>
<keyword evidence="1" id="KW-0732">Signal</keyword>
<accession>A0A1I6X8V0</accession>
<protein>
    <recommendedName>
        <fullName evidence="4">Rap1a immunity protein domain-containing protein</fullName>
    </recommendedName>
</protein>
<keyword evidence="3" id="KW-1185">Reference proteome</keyword>